<evidence type="ECO:0000256" key="1">
    <source>
        <dbReference type="SAM" id="SignalP"/>
    </source>
</evidence>
<dbReference type="AlphaFoldDB" id="A0AA36JEF3"/>
<protein>
    <submittedName>
        <fullName evidence="2">Uncharacterized protein</fullName>
    </submittedName>
</protein>
<proteinExistence type="predicted"/>
<organism evidence="2 3">
    <name type="scientific">Effrenium voratum</name>
    <dbReference type="NCBI Taxonomy" id="2562239"/>
    <lineage>
        <taxon>Eukaryota</taxon>
        <taxon>Sar</taxon>
        <taxon>Alveolata</taxon>
        <taxon>Dinophyceae</taxon>
        <taxon>Suessiales</taxon>
        <taxon>Symbiodiniaceae</taxon>
        <taxon>Effrenium</taxon>
    </lineage>
</organism>
<keyword evidence="1" id="KW-0732">Signal</keyword>
<dbReference type="EMBL" id="CAUJNA010003527">
    <property type="protein sequence ID" value="CAJ1404174.1"/>
    <property type="molecule type" value="Genomic_DNA"/>
</dbReference>
<dbReference type="Proteomes" id="UP001178507">
    <property type="component" value="Unassembled WGS sequence"/>
</dbReference>
<accession>A0AA36JEF3</accession>
<name>A0AA36JEF3_9DINO</name>
<evidence type="ECO:0000313" key="2">
    <source>
        <dbReference type="EMBL" id="CAJ1404174.1"/>
    </source>
</evidence>
<keyword evidence="3" id="KW-1185">Reference proteome</keyword>
<sequence>MPMKHLLLLFVPILVRGYKTHVAEQPDDIPDIPSQLHDTVQELALAFSLVLQNLTNASGIIRSGDQHLDRSQITYHPGNLQVDEEFVADKAAGFYEVLHDFFHGLGDVEEAHSMAALCPHAFIPNIMACIKASSCIIQMGIPNLIDMEIYAGMLEQMIRFEEIMWPLLRDALMTEPGGGTVADDLVFPEMFACDGTVHTAGNTVLLSVDSEHAETLAVAAALHEATVASHQILDSHVLNSSMDDTIDKLQRTWHGPCQKIGCDHTNYWDIFFRHHEHSLALINVGHPALLRSDIHMRFMLQHRVQRFIGDNHRDYSFVEKYARMDQEQAYSWDVAVAYHSRNKEALQSLASMLLSSVPESRLERLVDRHKLAWAEEELLRETSVTSTAVAHNISANQMSALEVDEGEGEAGDAQWGRRRRRRRRRRFFKAIVKAVVKVVQVVAKAIGSLLACMGDFGKFAATGYTRAFTPSTAGSIGLSAGNTNFLKDILGGSTPSGWISLDMGFSVGSTSEIWWAGAGFSGSLVCDTTGACSIYVAVAILATGNAKMPVSALCPLGASIGAMDCSHCAGASMTILCCSFDLTNGNNGCR</sequence>
<gene>
    <name evidence="2" type="ORF">EVOR1521_LOCUS26685</name>
</gene>
<feature type="signal peptide" evidence="1">
    <location>
        <begin position="1"/>
        <end position="17"/>
    </location>
</feature>
<reference evidence="2" key="1">
    <citation type="submission" date="2023-08" db="EMBL/GenBank/DDBJ databases">
        <authorList>
            <person name="Chen Y."/>
            <person name="Shah S."/>
            <person name="Dougan E. K."/>
            <person name="Thang M."/>
            <person name="Chan C."/>
        </authorList>
    </citation>
    <scope>NUCLEOTIDE SEQUENCE</scope>
</reference>
<comment type="caution">
    <text evidence="2">The sequence shown here is derived from an EMBL/GenBank/DDBJ whole genome shotgun (WGS) entry which is preliminary data.</text>
</comment>
<feature type="chain" id="PRO_5041341421" evidence="1">
    <location>
        <begin position="18"/>
        <end position="590"/>
    </location>
</feature>
<evidence type="ECO:0000313" key="3">
    <source>
        <dbReference type="Proteomes" id="UP001178507"/>
    </source>
</evidence>